<accession>A0A085WS57</accession>
<evidence type="ECO:0000256" key="1">
    <source>
        <dbReference type="SAM" id="MobiDB-lite"/>
    </source>
</evidence>
<dbReference type="STRING" id="394096.DB31_5562"/>
<dbReference type="AlphaFoldDB" id="A0A085WS57"/>
<dbReference type="InterPro" id="IPR039564">
    <property type="entry name" value="Peptidase_C39-like"/>
</dbReference>
<keyword evidence="4" id="KW-1185">Reference proteome</keyword>
<name>A0A085WS57_9BACT</name>
<dbReference type="RefSeq" id="WP_052419838.1">
    <property type="nucleotide sequence ID" value="NZ_JMCB01000003.1"/>
</dbReference>
<evidence type="ECO:0000259" key="2">
    <source>
        <dbReference type="Pfam" id="PF13529"/>
    </source>
</evidence>
<dbReference type="OrthoDB" id="5535036at2"/>
<sequence>MSISLRTQSTQPRTPSTGLSAAASSQGWQPIPHINQLHPRGADQNYVNGAYNCAPAVVAMLARGHGKLGDLNDAQLIQALGQDIVTEKGTDPQGVAQMLERADVPLAGDALGANYSDADVKQHLSQGHMLIAQVRTTDRDAKDKGNAHYVLIQGMTPRGNYIVNDPLANRTYVASPEQLKKAVTKAPPDGGMLIPVSSPAEAKAALKAPSEPAAEVTAPAARPLVEPAVRKPTQTALPAVAPRRTTTQQELAADAFGPGRRPSLTEIPATLAPRVPTLAEMPAVQLPKTLAPTTLSPATLGAISASRTPTAPPVPADEPSEQAFTASDDVLKGVDTEFKKPTQRSQDKRLESNERRNHYNLDVSYSHGRRSSGRRQSSTENRSVNEAAQDLLKRKAQGDASVYDELAVLENSTSKRDQQILAVVQQSDLKDPGIGKKMSGDAF</sequence>
<evidence type="ECO:0000313" key="4">
    <source>
        <dbReference type="Proteomes" id="UP000028725"/>
    </source>
</evidence>
<dbReference type="Proteomes" id="UP000028725">
    <property type="component" value="Unassembled WGS sequence"/>
</dbReference>
<dbReference type="Pfam" id="PF13529">
    <property type="entry name" value="Peptidase_C39_2"/>
    <property type="match status" value="1"/>
</dbReference>
<evidence type="ECO:0000313" key="3">
    <source>
        <dbReference type="EMBL" id="KFE70520.1"/>
    </source>
</evidence>
<comment type="caution">
    <text evidence="3">The sequence shown here is derived from an EMBL/GenBank/DDBJ whole genome shotgun (WGS) entry which is preliminary data.</text>
</comment>
<dbReference type="Gene3D" id="3.90.70.10">
    <property type="entry name" value="Cysteine proteinases"/>
    <property type="match status" value="1"/>
</dbReference>
<feature type="region of interest" description="Disordered" evidence="1">
    <location>
        <begin position="1"/>
        <end position="25"/>
    </location>
</feature>
<feature type="compositionally biased region" description="Basic and acidic residues" evidence="1">
    <location>
        <begin position="329"/>
        <end position="359"/>
    </location>
</feature>
<organism evidence="3 4">
    <name type="scientific">Hyalangium minutum</name>
    <dbReference type="NCBI Taxonomy" id="394096"/>
    <lineage>
        <taxon>Bacteria</taxon>
        <taxon>Pseudomonadati</taxon>
        <taxon>Myxococcota</taxon>
        <taxon>Myxococcia</taxon>
        <taxon>Myxococcales</taxon>
        <taxon>Cystobacterineae</taxon>
        <taxon>Archangiaceae</taxon>
        <taxon>Hyalangium</taxon>
    </lineage>
</organism>
<proteinExistence type="predicted"/>
<feature type="domain" description="Peptidase C39-like" evidence="2">
    <location>
        <begin position="30"/>
        <end position="166"/>
    </location>
</feature>
<gene>
    <name evidence="3" type="ORF">DB31_5562</name>
</gene>
<reference evidence="3 4" key="1">
    <citation type="submission" date="2014-04" db="EMBL/GenBank/DDBJ databases">
        <title>Genome assembly of Hyalangium minutum DSM 14724.</title>
        <authorList>
            <person name="Sharma G."/>
            <person name="Subramanian S."/>
        </authorList>
    </citation>
    <scope>NUCLEOTIDE SEQUENCE [LARGE SCALE GENOMIC DNA]</scope>
    <source>
        <strain evidence="3 4">DSM 14724</strain>
    </source>
</reference>
<dbReference type="EMBL" id="JMCB01000003">
    <property type="protein sequence ID" value="KFE70520.1"/>
    <property type="molecule type" value="Genomic_DNA"/>
</dbReference>
<protein>
    <recommendedName>
        <fullName evidence="2">Peptidase C39-like domain-containing protein</fullName>
    </recommendedName>
</protein>
<feature type="region of interest" description="Disordered" evidence="1">
    <location>
        <begin position="304"/>
        <end position="397"/>
    </location>
</feature>